<comment type="catalytic activity">
    <reaction evidence="6 7">
        <text>L-glutamate 5-semialdehyde + NAD(+) + H2O = L-glutamate + NADH + 2 H(+)</text>
        <dbReference type="Rhea" id="RHEA:30235"/>
        <dbReference type="ChEBI" id="CHEBI:15377"/>
        <dbReference type="ChEBI" id="CHEBI:15378"/>
        <dbReference type="ChEBI" id="CHEBI:29985"/>
        <dbReference type="ChEBI" id="CHEBI:57540"/>
        <dbReference type="ChEBI" id="CHEBI:57945"/>
        <dbReference type="ChEBI" id="CHEBI:58066"/>
        <dbReference type="EC" id="1.2.1.88"/>
    </reaction>
</comment>
<protein>
    <recommendedName>
        <fullName evidence="7 8">Multifunctional fusion protein</fullName>
    </recommendedName>
    <domain>
        <recommendedName>
            <fullName evidence="8">Delta-1-pyrroline-5-carboxylate dehydrogenase</fullName>
            <shortName evidence="8">P5C dehydrogenase</shortName>
        </recommendedName>
        <alternativeName>
            <fullName evidence="7">L-glutamate gamma-semialdehyde dehydrogenase</fullName>
        </alternativeName>
    </domain>
    <domain>
        <recommendedName>
            <fullName evidence="7">L-glutamate gamma-semialdehyde dehydrogenase</fullName>
            <ecNumber evidence="7">1.2.1.88</ecNumber>
        </recommendedName>
    </domain>
</protein>
<evidence type="ECO:0000256" key="6">
    <source>
        <dbReference type="ARBA" id="ARBA00048142"/>
    </source>
</evidence>
<organism evidence="10 11">
    <name type="scientific">Trichosporon asahii var. asahii (strain ATCC 90039 / CBS 2479 / JCM 2466 / KCTC 7840 / NBRC 103889/ NCYC 2677 / UAMH 7654)</name>
    <name type="common">Yeast</name>
    <dbReference type="NCBI Taxonomy" id="1186058"/>
    <lineage>
        <taxon>Eukaryota</taxon>
        <taxon>Fungi</taxon>
        <taxon>Dikarya</taxon>
        <taxon>Basidiomycota</taxon>
        <taxon>Agaricomycotina</taxon>
        <taxon>Tremellomycetes</taxon>
        <taxon>Trichosporonales</taxon>
        <taxon>Trichosporonaceae</taxon>
        <taxon>Trichosporon</taxon>
    </lineage>
</organism>
<dbReference type="GO" id="GO:0005759">
    <property type="term" value="C:mitochondrial matrix"/>
    <property type="evidence" value="ECO:0007669"/>
    <property type="project" value="TreeGrafter"/>
</dbReference>
<proteinExistence type="inferred from homology"/>
<dbReference type="KEGG" id="tasa:A1Q1_05468"/>
<sequence length="548" mass="60379">MSTTSYQFVPPKVYNEPSFEYAKGSPERALVDKALKEMKAQLPFEVPCVVGGKEIKTGQMMQQIRPDDVKGQPLAEFHAATPDVIAQAIKGAVAAQRKWASTPWYERATIFLRAAQLVCGKYRWQLMAATMLGQGKNVLQAEVDCIAELADFFRFSVQIVDDGYKQQPMTVVNDAANRIEYRPLEGFTLAVSPFNFTAIGGNLVIVPSILGGVALWKPSPMSLYANYLTHKILLEAGVPGDVIQFIPGDAVAITKQCFEHRDFAALHFVGSSKVLRDLWEQVGANIHKYRSYPRIVGETGGKNYHLLHPSADFESTITQAIRAGFEYQGQKCSALGRLYIPRSMYEAGWLNQLVEQVKTIVQGPVDQYPSFMGPVISERSFDNILSLIEAAKAEGGVVLTGGKGDKSEGYYVQPTVILTKDPKSVTMTKEIFGPVITAYVYEDDEFENICDLIDDTTEYALTGAVFATDPHALARATEILRYSAGNLYLNERTPGAQVGQHPFGGNRSSGTNDKSGTWAHFSRFVSPRTIKDNFASPPTQFTHPSNVA</sequence>
<dbReference type="InterPro" id="IPR016163">
    <property type="entry name" value="Ald_DH_C"/>
</dbReference>
<dbReference type="GO" id="GO:0003842">
    <property type="term" value="F:L-glutamate gamma-semialdehyde dehydrogenase activity"/>
    <property type="evidence" value="ECO:0007669"/>
    <property type="project" value="UniProtKB-UniRule"/>
</dbReference>
<dbReference type="InterPro" id="IPR016162">
    <property type="entry name" value="Ald_DH_N"/>
</dbReference>
<dbReference type="UniPathway" id="UPA00261">
    <property type="reaction ID" value="UER00374"/>
</dbReference>
<dbReference type="InterPro" id="IPR016160">
    <property type="entry name" value="Ald_DH_CS_CYS"/>
</dbReference>
<dbReference type="Gene3D" id="3.40.309.10">
    <property type="entry name" value="Aldehyde Dehydrogenase, Chain A, domain 2"/>
    <property type="match status" value="1"/>
</dbReference>
<dbReference type="OrthoDB" id="5322683at2759"/>
<reference evidence="10 11" key="1">
    <citation type="journal article" date="2012" name="Eukaryot. Cell">
        <title>Draft genome sequence of CBS 2479, the standard type strain of Trichosporon asahii.</title>
        <authorList>
            <person name="Yang R.Y."/>
            <person name="Li H.T."/>
            <person name="Zhu H."/>
            <person name="Zhou G.P."/>
            <person name="Wang M."/>
            <person name="Wang L."/>
        </authorList>
    </citation>
    <scope>NUCLEOTIDE SEQUENCE [LARGE SCALE GENOMIC DNA]</scope>
    <source>
        <strain evidence="11">ATCC 90039 / CBS 2479 / JCM 2466 / KCTC 7840 / NCYC 2677 / UAMH 7654</strain>
    </source>
</reference>
<evidence type="ECO:0000256" key="7">
    <source>
        <dbReference type="RuleBase" id="RU366016"/>
    </source>
</evidence>
<comment type="similarity">
    <text evidence="2 7">Belongs to the aldehyde dehydrogenase family.</text>
</comment>
<dbReference type="EC" id="1.2.1.88" evidence="7"/>
<dbReference type="Gene3D" id="3.40.605.10">
    <property type="entry name" value="Aldehyde Dehydrogenase, Chain A, domain 1"/>
    <property type="match status" value="1"/>
</dbReference>
<keyword evidence="4 7" id="KW-0520">NAD</keyword>
<gene>
    <name evidence="10" type="ORF">A1Q1_05468</name>
</gene>
<evidence type="ECO:0000313" key="10">
    <source>
        <dbReference type="EMBL" id="EJT52258.1"/>
    </source>
</evidence>
<dbReference type="Pfam" id="PF00171">
    <property type="entry name" value="Aldedh"/>
    <property type="match status" value="1"/>
</dbReference>
<comment type="pathway">
    <text evidence="1 7">Amino-acid degradation; L-proline degradation into L-glutamate; L-glutamate from L-proline: step 2/2.</text>
</comment>
<dbReference type="InterPro" id="IPR005931">
    <property type="entry name" value="P5CDH/ALDH4A1"/>
</dbReference>
<dbReference type="GO" id="GO:0010133">
    <property type="term" value="P:L-proline catabolic process to L-glutamate"/>
    <property type="evidence" value="ECO:0007669"/>
    <property type="project" value="UniProtKB-UniRule"/>
</dbReference>
<dbReference type="EMBL" id="ALBS01000030">
    <property type="protein sequence ID" value="EJT52258.1"/>
    <property type="molecule type" value="Genomic_DNA"/>
</dbReference>
<evidence type="ECO:0000313" key="11">
    <source>
        <dbReference type="Proteomes" id="UP000002748"/>
    </source>
</evidence>
<evidence type="ECO:0000256" key="1">
    <source>
        <dbReference type="ARBA" id="ARBA00004786"/>
    </source>
</evidence>
<dbReference type="FunFam" id="3.40.605.10:FF:000006">
    <property type="entry name" value="1-pyrroline-5-carboxylate dehydrogenase"/>
    <property type="match status" value="1"/>
</dbReference>
<feature type="domain" description="Aldehyde dehydrogenase" evidence="9">
    <location>
        <begin position="61"/>
        <end position="519"/>
    </location>
</feature>
<dbReference type="PANTHER" id="PTHR42862">
    <property type="entry name" value="DELTA-1-PYRROLINE-5-CARBOXYLATE DEHYDROGENASE 1, ISOFORM A-RELATED"/>
    <property type="match status" value="1"/>
</dbReference>
<evidence type="ECO:0000256" key="8">
    <source>
        <dbReference type="RuleBase" id="RU366030"/>
    </source>
</evidence>
<dbReference type="SUPFAM" id="SSF53720">
    <property type="entry name" value="ALDH-like"/>
    <property type="match status" value="1"/>
</dbReference>
<dbReference type="AlphaFoldDB" id="J5RET6"/>
<accession>J5RET6</accession>
<dbReference type="GeneID" id="25988980"/>
<dbReference type="InterPro" id="IPR015590">
    <property type="entry name" value="Aldehyde_DH_dom"/>
</dbReference>
<dbReference type="InterPro" id="IPR016161">
    <property type="entry name" value="Ald_DH/histidinol_DH"/>
</dbReference>
<dbReference type="VEuPathDB" id="FungiDB:A1Q1_05468"/>
<dbReference type="InterPro" id="IPR050485">
    <property type="entry name" value="Proline_metab_enzyme"/>
</dbReference>
<name>J5RET6_TRIAS</name>
<dbReference type="HOGENOM" id="CLU_005391_4_1_1"/>
<evidence type="ECO:0000256" key="3">
    <source>
        <dbReference type="ARBA" id="ARBA00023002"/>
    </source>
</evidence>
<dbReference type="PROSITE" id="PS00070">
    <property type="entry name" value="ALDEHYDE_DEHYDR_CYS"/>
    <property type="match status" value="1"/>
</dbReference>
<comment type="caution">
    <text evidence="10">The sequence shown here is derived from an EMBL/GenBank/DDBJ whole genome shotgun (WGS) entry which is preliminary data.</text>
</comment>
<evidence type="ECO:0000256" key="5">
    <source>
        <dbReference type="ARBA" id="ARBA00023062"/>
    </source>
</evidence>
<dbReference type="PANTHER" id="PTHR42862:SF1">
    <property type="entry name" value="DELTA-1-PYRROLINE-5-CARBOXYLATE DEHYDROGENASE 2, ISOFORM A-RELATED"/>
    <property type="match status" value="1"/>
</dbReference>
<dbReference type="NCBIfam" id="TIGR01236">
    <property type="entry name" value="D1pyr5carbox1"/>
    <property type="match status" value="1"/>
</dbReference>
<evidence type="ECO:0000259" key="9">
    <source>
        <dbReference type="Pfam" id="PF00171"/>
    </source>
</evidence>
<evidence type="ECO:0000256" key="4">
    <source>
        <dbReference type="ARBA" id="ARBA00023027"/>
    </source>
</evidence>
<dbReference type="RefSeq" id="XP_014183581.1">
    <property type="nucleotide sequence ID" value="XM_014328106.1"/>
</dbReference>
<keyword evidence="5 7" id="KW-0642">Proline metabolism</keyword>
<dbReference type="Proteomes" id="UP000002748">
    <property type="component" value="Unassembled WGS sequence"/>
</dbReference>
<evidence type="ECO:0000256" key="2">
    <source>
        <dbReference type="ARBA" id="ARBA00009986"/>
    </source>
</evidence>
<keyword evidence="3 7" id="KW-0560">Oxidoreductase</keyword>
<dbReference type="FunFam" id="3.40.309.10:FF:000005">
    <property type="entry name" value="1-pyrroline-5-carboxylate dehydrogenase 1"/>
    <property type="match status" value="1"/>
</dbReference>